<name>A0A7W2AHM8_9BACL</name>
<evidence type="ECO:0000313" key="2">
    <source>
        <dbReference type="Proteomes" id="UP000530514"/>
    </source>
</evidence>
<dbReference type="InterPro" id="IPR011855">
    <property type="entry name" value="Phgtail_TP901_1"/>
</dbReference>
<gene>
    <name evidence="1" type="ORF">H1164_03550</name>
</gene>
<dbReference type="RefSeq" id="WP_033100521.1">
    <property type="nucleotide sequence ID" value="NZ_JACEIP010000003.1"/>
</dbReference>
<evidence type="ECO:0000313" key="1">
    <source>
        <dbReference type="EMBL" id="MBA4541978.1"/>
    </source>
</evidence>
<dbReference type="AlphaFoldDB" id="A0A7W2AHM8"/>
<dbReference type="Proteomes" id="UP000530514">
    <property type="component" value="Unassembled WGS sequence"/>
</dbReference>
<organism evidence="1 2">
    <name type="scientific">Thermoactinomyces daqus</name>
    <dbReference type="NCBI Taxonomy" id="1329516"/>
    <lineage>
        <taxon>Bacteria</taxon>
        <taxon>Bacillati</taxon>
        <taxon>Bacillota</taxon>
        <taxon>Bacilli</taxon>
        <taxon>Bacillales</taxon>
        <taxon>Thermoactinomycetaceae</taxon>
        <taxon>Thermoactinomyces</taxon>
    </lineage>
</organism>
<dbReference type="EMBL" id="JACEIP010000003">
    <property type="protein sequence ID" value="MBA4541978.1"/>
    <property type="molecule type" value="Genomic_DNA"/>
</dbReference>
<dbReference type="Pfam" id="PF06199">
    <property type="entry name" value="Phage_tail_2"/>
    <property type="match status" value="1"/>
</dbReference>
<dbReference type="Gene3D" id="4.10.410.40">
    <property type="match status" value="1"/>
</dbReference>
<comment type="caution">
    <text evidence="1">The sequence shown here is derived from an EMBL/GenBank/DDBJ whole genome shotgun (WGS) entry which is preliminary data.</text>
</comment>
<keyword evidence="2" id="KW-1185">Reference proteome</keyword>
<reference evidence="1 2" key="1">
    <citation type="submission" date="2020-07" db="EMBL/GenBank/DDBJ databases">
        <authorList>
            <person name="Feng H."/>
        </authorList>
    </citation>
    <scope>NUCLEOTIDE SEQUENCE [LARGE SCALE GENOMIC DNA]</scope>
    <source>
        <strain evidence="2">s-11</strain>
    </source>
</reference>
<sequence length="129" mass="13393">MAIAGYGGKVMQGTNAVGEVGNWELDIGAADLDATTFDSGGWEESIAGLKNWTVKLDVKWNMSDVGQKALQDAILGGTTVTLDLYPQGTGTSKYSGSVLLTSLKVTTPVDDIVQGSFEGKGTGALTYTP</sequence>
<protein>
    <submittedName>
        <fullName evidence="1">Uncharacterized protein</fullName>
    </submittedName>
</protein>
<accession>A0A7W2AHM8</accession>
<dbReference type="OrthoDB" id="3194804at2"/>
<proteinExistence type="predicted"/>